<dbReference type="CDD" id="cd04080">
    <property type="entry name" value="CBM6_cellulase-like"/>
    <property type="match status" value="2"/>
</dbReference>
<evidence type="ECO:0000256" key="5">
    <source>
        <dbReference type="ARBA" id="ARBA00023277"/>
    </source>
</evidence>
<feature type="domain" description="CBM6" evidence="9">
    <location>
        <begin position="951"/>
        <end position="1103"/>
    </location>
</feature>
<keyword evidence="8" id="KW-0624">Polysaccharide degradation</keyword>
<evidence type="ECO:0000256" key="6">
    <source>
        <dbReference type="ARBA" id="ARBA00023295"/>
    </source>
</evidence>
<dbReference type="AlphaFoldDB" id="D7FTA2"/>
<organism evidence="10 11">
    <name type="scientific">Ectocarpus siliculosus</name>
    <name type="common">Brown alga</name>
    <name type="synonym">Conferva siliculosa</name>
    <dbReference type="NCBI Taxonomy" id="2880"/>
    <lineage>
        <taxon>Eukaryota</taxon>
        <taxon>Sar</taxon>
        <taxon>Stramenopiles</taxon>
        <taxon>Ochrophyta</taxon>
        <taxon>PX clade</taxon>
        <taxon>Phaeophyceae</taxon>
        <taxon>Ectocarpales</taxon>
        <taxon>Ectocarpaceae</taxon>
        <taxon>Ectocarpus</taxon>
    </lineage>
</organism>
<dbReference type="SUPFAM" id="SSF49785">
    <property type="entry name" value="Galactose-binding domain-like"/>
    <property type="match status" value="2"/>
</dbReference>
<dbReference type="PANTHER" id="PTHR31983:SF0">
    <property type="entry name" value="GLUCAN ENDO-1,3-BETA-D-GLUCOSIDASE 2"/>
    <property type="match status" value="1"/>
</dbReference>
<keyword evidence="4 10" id="KW-0378">Hydrolase</keyword>
<dbReference type="InParanoid" id="D7FTA2"/>
<dbReference type="EMBL" id="FN649755">
    <property type="protein sequence ID" value="CBJ31368.1"/>
    <property type="molecule type" value="Genomic_DNA"/>
</dbReference>
<dbReference type="Pfam" id="PF03422">
    <property type="entry name" value="CBM_6"/>
    <property type="match status" value="1"/>
</dbReference>
<dbReference type="GO" id="GO:0071555">
    <property type="term" value="P:cell wall organization"/>
    <property type="evidence" value="ECO:0007669"/>
    <property type="project" value="UniProtKB-KW"/>
</dbReference>
<keyword evidence="6 10" id="KW-0326">Glycosidase</keyword>
<dbReference type="GO" id="GO:0000272">
    <property type="term" value="P:polysaccharide catabolic process"/>
    <property type="evidence" value="ECO:0007669"/>
    <property type="project" value="UniProtKB-KW"/>
</dbReference>
<dbReference type="PROSITE" id="PS51175">
    <property type="entry name" value="CBM6"/>
    <property type="match status" value="2"/>
</dbReference>
<evidence type="ECO:0000256" key="1">
    <source>
        <dbReference type="ARBA" id="ARBA00000382"/>
    </source>
</evidence>
<evidence type="ECO:0000259" key="9">
    <source>
        <dbReference type="PROSITE" id="PS51175"/>
    </source>
</evidence>
<evidence type="ECO:0000256" key="7">
    <source>
        <dbReference type="ARBA" id="ARBA00023316"/>
    </source>
</evidence>
<dbReference type="STRING" id="2880.D7FTA2"/>
<dbReference type="Proteomes" id="UP000002630">
    <property type="component" value="Linkage Group LG30"/>
</dbReference>
<evidence type="ECO:0000256" key="2">
    <source>
        <dbReference type="ARBA" id="ARBA00010730"/>
    </source>
</evidence>
<dbReference type="Pfam" id="PF17652">
    <property type="entry name" value="Glyco_hydro81C"/>
    <property type="match status" value="1"/>
</dbReference>
<dbReference type="PROSITE" id="PS52008">
    <property type="entry name" value="GH81"/>
    <property type="match status" value="1"/>
</dbReference>
<evidence type="ECO:0000256" key="3">
    <source>
        <dbReference type="ARBA" id="ARBA00012780"/>
    </source>
</evidence>
<gene>
    <name evidence="10" type="ORF">Esi_0248_0006</name>
</gene>
<sequence length="1107" mass="120077">MSSAERRHEYRERPGWDLVVPSTSALPSISPPESFNRSVNNVLPLGTSVGLSEARPARLQTNKFYSNFLIDGPSKAAWTLPYLVTVNSEYPFGMYVSHPRYFPGQFADDGRLKWYATSSNKDLIMTAQELNANHVAVISAFDPSGLSADITFTSEDQENNTGGSMTTFLVRGMAYATVVYEDFSPEISSIHAMLRVNGRGINDGNGNHTSPDGRFELELNDGSLWILYSSDPAVEFHYVSAQPNEPNKLQLNTTMKGTLRATLVPYDTEHALHEAAVSALDQHSGSYPISGEIWGWVNETDSNRGCYSLSWITGGNASVELLHYALPHHQDLLADDVKTGLFMSSPTKGDMQLILGSEWELHENDLPDFEWAPPASSITSDAEMGWIEHHLEEEIEKPLNLAAVAGSSVYFGAKNLMAYAQMCLIAEEIGRDDLLPMCVDQVEIGLDSYLEGTNGNPLTYDTAWGGIIGALGLEEGNESADFYAAFYNDHHFHYSYLLHAAAALAHLRPEWADSDNKNWVDSLVRDVNSPNKEDEYFPQFRSFDWFSGHSWARGLLFSYDGKDQESTSEDANFFYAMTLWAIATGNSKLRGLGRLQTGVVARSIDSYFLLKDSNNNHPVDFVRNKVTGIFFEGKIDYTTWFGDNVEYIHGIQNIPVTAVTGYVRSAEFVREEWDQRLFDVAPVADGVWATVLYMSYATVQKHIAFNEMLTSGVDDGLRRSWALYWAATRPDCALYCNHDEIVIPEAPTPTPAPTVPSGPYMGTSAVIPGKIEAEAFDSGGEGVGYHDTTAGNSGGALRRTEDVDVKAGGAGGYYVGWVAESEYLIYTVEVTEDVDEFDFEFVVAAPSDLGGQMQVVSGGTGCSDYVTDLSGVVEVASTGSWATFETKSLSAGGSGGLEAGSHIIWICIIAPGFNIDSFTMTAHVTKGPTPAPTAAELQGGAYLDNPAVIPGKIEAEEFDEGGQGAAYYDVDAGNNGGAFRTTEDVDIKATTAGGHYVGWTRAGEFTRYTVDVRTAADAFDFEFVVASPTGFSGSLQVVSGGTGCSDYETDLSGVIDIMPTGDWTTFATITSSGGGSGGLGEGPNIIWLCTISSGFNIDSFTMTTVAA</sequence>
<dbReference type="InterPro" id="IPR005200">
    <property type="entry name" value="Endo-beta-glucanase"/>
</dbReference>
<dbReference type="InterPro" id="IPR040720">
    <property type="entry name" value="GH81_C"/>
</dbReference>
<protein>
    <recommendedName>
        <fullName evidence="3">glucan endo-1,3-beta-D-glucosidase</fullName>
        <ecNumber evidence="3">3.2.1.39</ecNumber>
    </recommendedName>
</protein>
<comment type="similarity">
    <text evidence="2">Belongs to the glycosyl hydrolase 81 family.</text>
</comment>
<evidence type="ECO:0000313" key="10">
    <source>
        <dbReference type="EMBL" id="CBJ31368.1"/>
    </source>
</evidence>
<dbReference type="Gene3D" id="1.20.5.420">
    <property type="entry name" value="Immunoglobulin FC, subunit C"/>
    <property type="match status" value="1"/>
</dbReference>
<keyword evidence="5" id="KW-0119">Carbohydrate metabolism</keyword>
<name>D7FTA2_ECTSI</name>
<dbReference type="InterPro" id="IPR040451">
    <property type="entry name" value="GH81_N"/>
</dbReference>
<evidence type="ECO:0000256" key="4">
    <source>
        <dbReference type="ARBA" id="ARBA00022801"/>
    </source>
</evidence>
<dbReference type="Gene3D" id="2.60.120.260">
    <property type="entry name" value="Galactose-binding domain-like"/>
    <property type="match status" value="2"/>
</dbReference>
<evidence type="ECO:0000256" key="8">
    <source>
        <dbReference type="ARBA" id="ARBA00023326"/>
    </source>
</evidence>
<dbReference type="EMBL" id="FN648429">
    <property type="protein sequence ID" value="CBJ31368.1"/>
    <property type="molecule type" value="Genomic_DNA"/>
</dbReference>
<dbReference type="Pfam" id="PF03639">
    <property type="entry name" value="Glyco_hydro_81"/>
    <property type="match status" value="1"/>
</dbReference>
<feature type="domain" description="CBM6" evidence="9">
    <location>
        <begin position="769"/>
        <end position="921"/>
    </location>
</feature>
<keyword evidence="11" id="KW-1185">Reference proteome</keyword>
<dbReference type="OrthoDB" id="93271at2759"/>
<dbReference type="InterPro" id="IPR005084">
    <property type="entry name" value="CBM6"/>
</dbReference>
<comment type="catalytic activity">
    <reaction evidence="1">
        <text>Hydrolysis of (1-&gt;3)-beta-D-glucosidic linkages in (1-&gt;3)-beta-D-glucans.</text>
        <dbReference type="EC" id="3.2.1.39"/>
    </reaction>
</comment>
<dbReference type="EC" id="3.2.1.39" evidence="3"/>
<keyword evidence="7" id="KW-0961">Cell wall biogenesis/degradation</keyword>
<dbReference type="GO" id="GO:0030246">
    <property type="term" value="F:carbohydrate binding"/>
    <property type="evidence" value="ECO:0007669"/>
    <property type="project" value="InterPro"/>
</dbReference>
<dbReference type="PANTHER" id="PTHR31983">
    <property type="entry name" value="ENDO-1,3(4)-BETA-GLUCANASE 1"/>
    <property type="match status" value="1"/>
</dbReference>
<dbReference type="GO" id="GO:0042973">
    <property type="term" value="F:glucan endo-1,3-beta-D-glucosidase activity"/>
    <property type="evidence" value="ECO:0007669"/>
    <property type="project" value="UniProtKB-EC"/>
</dbReference>
<reference evidence="10 11" key="1">
    <citation type="journal article" date="2010" name="Nature">
        <title>The Ectocarpus genome and the independent evolution of multicellularity in brown algae.</title>
        <authorList>
            <person name="Cock J.M."/>
            <person name="Sterck L."/>
            <person name="Rouze P."/>
            <person name="Scornet D."/>
            <person name="Allen A.E."/>
            <person name="Amoutzias G."/>
            <person name="Anthouard V."/>
            <person name="Artiguenave F."/>
            <person name="Aury J.M."/>
            <person name="Badger J.H."/>
            <person name="Beszteri B."/>
            <person name="Billiau K."/>
            <person name="Bonnet E."/>
            <person name="Bothwell J.H."/>
            <person name="Bowler C."/>
            <person name="Boyen C."/>
            <person name="Brownlee C."/>
            <person name="Carrano C.J."/>
            <person name="Charrier B."/>
            <person name="Cho G.Y."/>
            <person name="Coelho S.M."/>
            <person name="Collen J."/>
            <person name="Corre E."/>
            <person name="Da Silva C."/>
            <person name="Delage L."/>
            <person name="Delaroque N."/>
            <person name="Dittami S.M."/>
            <person name="Doulbeau S."/>
            <person name="Elias M."/>
            <person name="Farnham G."/>
            <person name="Gachon C.M."/>
            <person name="Gschloessl B."/>
            <person name="Heesch S."/>
            <person name="Jabbari K."/>
            <person name="Jubin C."/>
            <person name="Kawai H."/>
            <person name="Kimura K."/>
            <person name="Kloareg B."/>
            <person name="Kupper F.C."/>
            <person name="Lang D."/>
            <person name="Le Bail A."/>
            <person name="Leblanc C."/>
            <person name="Lerouge P."/>
            <person name="Lohr M."/>
            <person name="Lopez P.J."/>
            <person name="Martens C."/>
            <person name="Maumus F."/>
            <person name="Michel G."/>
            <person name="Miranda-Saavedra D."/>
            <person name="Morales J."/>
            <person name="Moreau H."/>
            <person name="Motomura T."/>
            <person name="Nagasato C."/>
            <person name="Napoli C.A."/>
            <person name="Nelson D.R."/>
            <person name="Nyvall-Collen P."/>
            <person name="Peters A.F."/>
            <person name="Pommier C."/>
            <person name="Potin P."/>
            <person name="Poulain J."/>
            <person name="Quesneville H."/>
            <person name="Read B."/>
            <person name="Rensing S.A."/>
            <person name="Ritter A."/>
            <person name="Rousvoal S."/>
            <person name="Samanta M."/>
            <person name="Samson G."/>
            <person name="Schroeder D.C."/>
            <person name="Segurens B."/>
            <person name="Strittmatter M."/>
            <person name="Tonon T."/>
            <person name="Tregear J.W."/>
            <person name="Valentin K."/>
            <person name="von Dassow P."/>
            <person name="Yamagishi T."/>
            <person name="Van de Peer Y."/>
            <person name="Wincker P."/>
        </authorList>
    </citation>
    <scope>NUCLEOTIDE SEQUENCE [LARGE SCALE GENOMIC DNA]</scope>
    <source>
        <strain evidence="11">Ec32 / CCAP1310/4</strain>
    </source>
</reference>
<dbReference type="Gene3D" id="2.70.98.30">
    <property type="entry name" value="Golgi alpha-mannosidase II, domain 4"/>
    <property type="match status" value="1"/>
</dbReference>
<accession>D7FTA2</accession>
<proteinExistence type="inferred from homology"/>
<evidence type="ECO:0000313" key="11">
    <source>
        <dbReference type="Proteomes" id="UP000002630"/>
    </source>
</evidence>
<dbReference type="GO" id="GO:0052861">
    <property type="term" value="F:endo-1,3(4)-beta-glucanase activity"/>
    <property type="evidence" value="ECO:0007669"/>
    <property type="project" value="InterPro"/>
</dbReference>
<dbReference type="eggNOG" id="KOG2254">
    <property type="taxonomic scope" value="Eukaryota"/>
</dbReference>
<dbReference type="InterPro" id="IPR008979">
    <property type="entry name" value="Galactose-bd-like_sf"/>
</dbReference>